<proteinExistence type="inferred from homology"/>
<sequence>MSSQKLKFYFCPASAPCRAVHMVAKAVGADFDIKNVDIMKGEHRTPEYAAINPMKTVPTMVDGDFILWEGRAISQYLVQKYGKENQLYSVDLKKRALVNRMLYWDATGLYQAVYNYVMPQVLKRLPPSEEAAEALRKQVKYLNSELQARKYAAGDHVTIADLHILASLTHVSLVSFDIGSCEAPKVEAYVARLKTELAYFDQCNGGLYQMCEMMKKMMSGQ</sequence>
<reference evidence="6" key="1">
    <citation type="submission" date="2025-08" db="UniProtKB">
        <authorList>
            <consortium name="RefSeq"/>
        </authorList>
    </citation>
    <scope>IDENTIFICATION</scope>
</reference>
<dbReference type="InterPro" id="IPR036282">
    <property type="entry name" value="Glutathione-S-Trfase_C_sf"/>
</dbReference>
<keyword evidence="5" id="KW-1185">Reference proteome</keyword>
<comment type="subunit">
    <text evidence="1">Homodimer.</text>
</comment>
<evidence type="ECO:0000259" key="3">
    <source>
        <dbReference type="PROSITE" id="PS50404"/>
    </source>
</evidence>
<dbReference type="PANTHER" id="PTHR43969:SF9">
    <property type="entry name" value="GLUTATHIONE S TRANSFERASE D10, ISOFORM A-RELATED"/>
    <property type="match status" value="1"/>
</dbReference>
<dbReference type="SUPFAM" id="SSF47616">
    <property type="entry name" value="GST C-terminal domain-like"/>
    <property type="match status" value="1"/>
</dbReference>
<dbReference type="InterPro" id="IPR004046">
    <property type="entry name" value="GST_C"/>
</dbReference>
<comment type="similarity">
    <text evidence="2">Belongs to the GST superfamily.</text>
</comment>
<dbReference type="InterPro" id="IPR010987">
    <property type="entry name" value="Glutathione-S-Trfase_C-like"/>
</dbReference>
<feature type="domain" description="GST C-terminal" evidence="4">
    <location>
        <begin position="91"/>
        <end position="217"/>
    </location>
</feature>
<evidence type="ECO:0000259" key="4">
    <source>
        <dbReference type="PROSITE" id="PS50405"/>
    </source>
</evidence>
<dbReference type="PROSITE" id="PS50404">
    <property type="entry name" value="GST_NTER"/>
    <property type="match status" value="1"/>
</dbReference>
<dbReference type="InterPro" id="IPR040079">
    <property type="entry name" value="Glutathione_S-Trfase"/>
</dbReference>
<dbReference type="SFLD" id="SFLDS00019">
    <property type="entry name" value="Glutathione_Transferase_(cytos"/>
    <property type="match status" value="1"/>
</dbReference>
<evidence type="ECO:0000256" key="1">
    <source>
        <dbReference type="ARBA" id="ARBA00011738"/>
    </source>
</evidence>
<feature type="domain" description="GST N-terminal" evidence="3">
    <location>
        <begin position="4"/>
        <end position="85"/>
    </location>
</feature>
<dbReference type="Gene3D" id="1.20.1050.10">
    <property type="match status" value="1"/>
</dbReference>
<dbReference type="SUPFAM" id="SSF52833">
    <property type="entry name" value="Thioredoxin-like"/>
    <property type="match status" value="1"/>
</dbReference>
<dbReference type="InterPro" id="IPR004045">
    <property type="entry name" value="Glutathione_S-Trfase_N"/>
</dbReference>
<dbReference type="Pfam" id="PF02798">
    <property type="entry name" value="GST_N"/>
    <property type="match status" value="1"/>
</dbReference>
<dbReference type="Proteomes" id="UP000695022">
    <property type="component" value="Unplaced"/>
</dbReference>
<organism evidence="5 6">
    <name type="scientific">Priapulus caudatus</name>
    <name type="common">Priapulid worm</name>
    <dbReference type="NCBI Taxonomy" id="37621"/>
    <lineage>
        <taxon>Eukaryota</taxon>
        <taxon>Metazoa</taxon>
        <taxon>Ecdysozoa</taxon>
        <taxon>Scalidophora</taxon>
        <taxon>Priapulida</taxon>
        <taxon>Priapulimorpha</taxon>
        <taxon>Priapulimorphida</taxon>
        <taxon>Priapulidae</taxon>
        <taxon>Priapulus</taxon>
    </lineage>
</organism>
<dbReference type="PANTHER" id="PTHR43969">
    <property type="entry name" value="GLUTATHIONE S TRANSFERASE D10, ISOFORM A-RELATED"/>
    <property type="match status" value="1"/>
</dbReference>
<dbReference type="SFLD" id="SFLDG00358">
    <property type="entry name" value="Main_(cytGST)"/>
    <property type="match status" value="1"/>
</dbReference>
<gene>
    <name evidence="6" type="primary">LOC106815546</name>
</gene>
<dbReference type="Gene3D" id="3.40.30.10">
    <property type="entry name" value="Glutaredoxin"/>
    <property type="match status" value="1"/>
</dbReference>
<dbReference type="Pfam" id="PF00043">
    <property type="entry name" value="GST_C"/>
    <property type="match status" value="1"/>
</dbReference>
<dbReference type="PROSITE" id="PS50405">
    <property type="entry name" value="GST_CTER"/>
    <property type="match status" value="1"/>
</dbReference>
<dbReference type="InterPro" id="IPR036249">
    <property type="entry name" value="Thioredoxin-like_sf"/>
</dbReference>
<dbReference type="GeneID" id="106815546"/>
<name>A0ABM1ETH9_PRICU</name>
<protein>
    <submittedName>
        <fullName evidence="6">Glutathione S-transferase 1, isoform C-like</fullName>
    </submittedName>
</protein>
<evidence type="ECO:0000313" key="5">
    <source>
        <dbReference type="Proteomes" id="UP000695022"/>
    </source>
</evidence>
<dbReference type="CDD" id="cd03045">
    <property type="entry name" value="GST_N_Delta_Epsilon"/>
    <property type="match status" value="1"/>
</dbReference>
<dbReference type="CDD" id="cd03177">
    <property type="entry name" value="GST_C_Delta_Epsilon"/>
    <property type="match status" value="1"/>
</dbReference>
<dbReference type="SFLD" id="SFLDG01153">
    <property type="entry name" value="Main.4:_Theta-like"/>
    <property type="match status" value="1"/>
</dbReference>
<evidence type="ECO:0000313" key="6">
    <source>
        <dbReference type="RefSeq" id="XP_014675500.1"/>
    </source>
</evidence>
<dbReference type="RefSeq" id="XP_014675500.1">
    <property type="nucleotide sequence ID" value="XM_014820014.1"/>
</dbReference>
<evidence type="ECO:0000256" key="2">
    <source>
        <dbReference type="RuleBase" id="RU003494"/>
    </source>
</evidence>
<accession>A0ABM1ETH9</accession>